<comment type="function">
    <text evidence="17">DNA polymerase that functions in several pathways of DNA repair. Involved in base excision repair (BER) responsible for repair of lesions that give rise to abasic (AP) sites in DNA. Also contributes to DNA double-strand break repair by non-homologous end joining and homologous recombination. Has both template-dependent and template-independent (terminal transferase) DNA polymerase activities. Has also a 5'-deoxyribose-5-phosphate lyase (dRP lyase) activity.</text>
</comment>
<dbReference type="PROSITE" id="PS00522">
    <property type="entry name" value="DNA_POLYMERASE_X"/>
    <property type="match status" value="1"/>
</dbReference>
<evidence type="ECO:0000256" key="8">
    <source>
        <dbReference type="ARBA" id="ARBA00022723"/>
    </source>
</evidence>
<dbReference type="InterPro" id="IPR022312">
    <property type="entry name" value="DNA_pol_X"/>
</dbReference>
<evidence type="ECO:0000256" key="15">
    <source>
        <dbReference type="ARBA" id="ARBA00049244"/>
    </source>
</evidence>
<dbReference type="Pfam" id="PF14792">
    <property type="entry name" value="DNA_pol_B_palm"/>
    <property type="match status" value="1"/>
</dbReference>
<feature type="region of interest" description="Disordered" evidence="18">
    <location>
        <begin position="109"/>
        <end position="130"/>
    </location>
</feature>
<dbReference type="CDD" id="cd00141">
    <property type="entry name" value="NT_POLXc"/>
    <property type="match status" value="1"/>
</dbReference>
<evidence type="ECO:0000256" key="5">
    <source>
        <dbReference type="ARBA" id="ARBA00022679"/>
    </source>
</evidence>
<reference evidence="20 21" key="1">
    <citation type="journal article" date="2018" name="Nat. Ecol. Evol.">
        <title>Genomic signatures of mitonuclear coevolution across populations of Tigriopus californicus.</title>
        <authorList>
            <person name="Barreto F.S."/>
            <person name="Watson E.T."/>
            <person name="Lima T.G."/>
            <person name="Willett C.S."/>
            <person name="Edmands S."/>
            <person name="Li W."/>
            <person name="Burton R.S."/>
        </authorList>
    </citation>
    <scope>NUCLEOTIDE SEQUENCE [LARGE SCALE GENOMIC DNA]</scope>
    <source>
        <strain evidence="20 21">San Diego</strain>
    </source>
</reference>
<dbReference type="PRINTS" id="PR00869">
    <property type="entry name" value="DNAPOLX"/>
</dbReference>
<feature type="non-terminal residue" evidence="20">
    <location>
        <position position="1"/>
    </location>
</feature>
<dbReference type="InterPro" id="IPR029398">
    <property type="entry name" value="PolB_thumb"/>
</dbReference>
<dbReference type="FunFam" id="1.10.150.20:FF:000010">
    <property type="entry name" value="DNA polymerase lambda"/>
    <property type="match status" value="1"/>
</dbReference>
<dbReference type="EMBL" id="VCGU01000009">
    <property type="protein sequence ID" value="TRY70731.1"/>
    <property type="molecule type" value="Genomic_DNA"/>
</dbReference>
<dbReference type="PANTHER" id="PTHR11276">
    <property type="entry name" value="DNA POLYMERASE TYPE-X FAMILY MEMBER"/>
    <property type="match status" value="1"/>
</dbReference>
<keyword evidence="9 17" id="KW-0227">DNA damage</keyword>
<sequence>KRRKAGGFFDDLSIHLYPAALSKIRQGIFERQIPQNGGQLVSSLPKSGQILVLIEDNAIEPARLQQIVRDLSQKHPNPEATYLGMSWLSKCLETGQQCLFDEFELKVSEPKPSESNLGKMTKKDEHPKESYVDRNRHKFVCAQSSSDEATSTHPNKLITDELEKLAGAYKNSNDQWRAFGYQKAITSIKNYPKAITNRDEAAALPNVGKKMADKIIEIIEQGSLQKVSEVCNNERMQVLALFNRVWGAGPKTAEQWFLKGHRTLEDLQNDDKLTAHQKVGLRLFHDLDERMQREECTEIYAHVQATALEINPNLEVVACGSYRRGKPTCGDLDILITHPKLDDDLEISSIFNGLLNRLLEERATALMYFTGSAHFNRSMRLLAIKMGMSLSEHALVTDVVRVNKEKANTGTVIPTPTEASVFEALQLPYRAPNERNH</sequence>
<evidence type="ECO:0000256" key="3">
    <source>
        <dbReference type="ARBA" id="ARBA00008323"/>
    </source>
</evidence>
<gene>
    <name evidence="20" type="ORF">TCAL_01180</name>
</gene>
<dbReference type="PANTHER" id="PTHR11276:SF28">
    <property type="entry name" value="DNA POLYMERASE LAMBDA"/>
    <property type="match status" value="1"/>
</dbReference>
<keyword evidence="6 17" id="KW-0548">Nucleotidyltransferase</keyword>
<dbReference type="OMA" id="ANINSFH"/>
<dbReference type="GO" id="GO:0003887">
    <property type="term" value="F:DNA-directed DNA polymerase activity"/>
    <property type="evidence" value="ECO:0007669"/>
    <property type="project" value="UniProtKB-UniRule"/>
</dbReference>
<dbReference type="Gene3D" id="3.40.50.10190">
    <property type="entry name" value="BRCT domain"/>
    <property type="match status" value="1"/>
</dbReference>
<keyword evidence="14 17" id="KW-0539">Nucleus</keyword>
<comment type="caution">
    <text evidence="20">The sequence shown here is derived from an EMBL/GenBank/DDBJ whole genome shotgun (WGS) entry which is preliminary data.</text>
</comment>
<keyword evidence="13" id="KW-0456">Lyase</keyword>
<dbReference type="InterPro" id="IPR027421">
    <property type="entry name" value="DNA_pol_lamdba_lyase_dom_sf"/>
</dbReference>
<keyword evidence="21" id="KW-1185">Reference proteome</keyword>
<dbReference type="Pfam" id="PF14791">
    <property type="entry name" value="DNA_pol_B_thumb"/>
    <property type="match status" value="1"/>
</dbReference>
<dbReference type="Gene3D" id="1.10.150.20">
    <property type="entry name" value="5' to 3' exonuclease, C-terminal subdomain"/>
    <property type="match status" value="1"/>
</dbReference>
<evidence type="ECO:0000256" key="13">
    <source>
        <dbReference type="ARBA" id="ARBA00023239"/>
    </source>
</evidence>
<dbReference type="Pfam" id="PF14716">
    <property type="entry name" value="HHH_8"/>
    <property type="match status" value="1"/>
</dbReference>
<dbReference type="FunFam" id="1.10.150.110:FF:000005">
    <property type="entry name" value="DNA polymerase POL4"/>
    <property type="match status" value="1"/>
</dbReference>
<dbReference type="GO" id="GO:0005634">
    <property type="term" value="C:nucleus"/>
    <property type="evidence" value="ECO:0007669"/>
    <property type="project" value="UniProtKB-SubCell"/>
</dbReference>
<dbReference type="SMART" id="SM00483">
    <property type="entry name" value="POLXc"/>
    <property type="match status" value="1"/>
</dbReference>
<evidence type="ECO:0000256" key="9">
    <source>
        <dbReference type="ARBA" id="ARBA00022763"/>
    </source>
</evidence>
<keyword evidence="11" id="KW-0238">DNA-binding</keyword>
<comment type="similarity">
    <text evidence="3 17">Belongs to the DNA polymerase type-X family.</text>
</comment>
<evidence type="ECO:0000256" key="10">
    <source>
        <dbReference type="ARBA" id="ARBA00022932"/>
    </source>
</evidence>
<evidence type="ECO:0000256" key="2">
    <source>
        <dbReference type="ARBA" id="ARBA00004123"/>
    </source>
</evidence>
<comment type="catalytic activity">
    <reaction evidence="15 17">
        <text>DNA(n) + a 2'-deoxyribonucleoside 5'-triphosphate = DNA(n+1) + diphosphate</text>
        <dbReference type="Rhea" id="RHEA:22508"/>
        <dbReference type="Rhea" id="RHEA-COMP:17339"/>
        <dbReference type="Rhea" id="RHEA-COMP:17340"/>
        <dbReference type="ChEBI" id="CHEBI:33019"/>
        <dbReference type="ChEBI" id="CHEBI:61560"/>
        <dbReference type="ChEBI" id="CHEBI:173112"/>
        <dbReference type="EC" id="2.7.7.7"/>
    </reaction>
</comment>
<dbReference type="GO" id="GO:0003677">
    <property type="term" value="F:DNA binding"/>
    <property type="evidence" value="ECO:0007669"/>
    <property type="project" value="UniProtKB-UniRule"/>
</dbReference>
<evidence type="ECO:0000256" key="11">
    <source>
        <dbReference type="ARBA" id="ARBA00023125"/>
    </source>
</evidence>
<dbReference type="SUPFAM" id="SSF47802">
    <property type="entry name" value="DNA polymerase beta, N-terminal domain-like"/>
    <property type="match status" value="1"/>
</dbReference>
<evidence type="ECO:0000256" key="14">
    <source>
        <dbReference type="ARBA" id="ARBA00023242"/>
    </source>
</evidence>
<dbReference type="Gene3D" id="1.10.150.110">
    <property type="entry name" value="DNA polymerase beta, N-terminal domain-like"/>
    <property type="match status" value="1"/>
</dbReference>
<name>A0A553NZ73_TIGCA</name>
<comment type="subcellular location">
    <subcellularLocation>
        <location evidence="2 17">Nucleus</location>
    </subcellularLocation>
</comment>
<dbReference type="SUPFAM" id="SSF81301">
    <property type="entry name" value="Nucleotidyltransferase"/>
    <property type="match status" value="1"/>
</dbReference>
<evidence type="ECO:0000313" key="20">
    <source>
        <dbReference type="EMBL" id="TRY70731.1"/>
    </source>
</evidence>
<evidence type="ECO:0000256" key="1">
    <source>
        <dbReference type="ARBA" id="ARBA00001936"/>
    </source>
</evidence>
<accession>A0A553NZ73</accession>
<comment type="cofactor">
    <cofactor evidence="1">
        <name>Mn(2+)</name>
        <dbReference type="ChEBI" id="CHEBI:29035"/>
    </cofactor>
</comment>
<dbReference type="SUPFAM" id="SSF81585">
    <property type="entry name" value="PsbU/PolX domain-like"/>
    <property type="match status" value="1"/>
</dbReference>
<keyword evidence="5 17" id="KW-0808">Transferase</keyword>
<dbReference type="InterPro" id="IPR028207">
    <property type="entry name" value="DNA_pol_B_palm_palm"/>
</dbReference>
<dbReference type="Gene3D" id="3.30.210.10">
    <property type="entry name" value="DNA polymerase, thumb domain"/>
    <property type="match status" value="1"/>
</dbReference>
<evidence type="ECO:0000256" key="18">
    <source>
        <dbReference type="SAM" id="MobiDB-lite"/>
    </source>
</evidence>
<dbReference type="PRINTS" id="PR00870">
    <property type="entry name" value="DNAPOLXBETA"/>
</dbReference>
<dbReference type="GO" id="GO:0006303">
    <property type="term" value="P:double-strand break repair via nonhomologous end joining"/>
    <property type="evidence" value="ECO:0007669"/>
    <property type="project" value="TreeGrafter"/>
</dbReference>
<dbReference type="InterPro" id="IPR019843">
    <property type="entry name" value="DNA_pol-X_BS"/>
</dbReference>
<keyword evidence="10 17" id="KW-0239">DNA-directed DNA polymerase</keyword>
<dbReference type="PROSITE" id="PS50172">
    <property type="entry name" value="BRCT"/>
    <property type="match status" value="1"/>
</dbReference>
<dbReference type="InterPro" id="IPR018944">
    <property type="entry name" value="DNA_pol_lambd_fingers_domain"/>
</dbReference>
<evidence type="ECO:0000313" key="21">
    <source>
        <dbReference type="Proteomes" id="UP000318571"/>
    </source>
</evidence>
<dbReference type="InterPro" id="IPR002054">
    <property type="entry name" value="DNA-dir_DNA_pol_X"/>
</dbReference>
<dbReference type="Gene3D" id="3.30.460.10">
    <property type="entry name" value="Beta Polymerase, domain 2"/>
    <property type="match status" value="1"/>
</dbReference>
<feature type="active site" description="Nucleophile; Schiff-base intermediate with DNA; for 5'-dRP lyase activity" evidence="16">
    <location>
        <position position="214"/>
    </location>
</feature>
<evidence type="ECO:0000256" key="17">
    <source>
        <dbReference type="RuleBase" id="RU366014"/>
    </source>
</evidence>
<dbReference type="InterPro" id="IPR002008">
    <property type="entry name" value="DNA_pol_X_beta-like"/>
</dbReference>
<dbReference type="InterPro" id="IPR037160">
    <property type="entry name" value="DNA_Pol_thumb_sf"/>
</dbReference>
<dbReference type="InterPro" id="IPR043519">
    <property type="entry name" value="NT_sf"/>
</dbReference>
<dbReference type="InterPro" id="IPR001357">
    <property type="entry name" value="BRCT_dom"/>
</dbReference>
<dbReference type="Pfam" id="PF10391">
    <property type="entry name" value="DNA_pol_lambd_f"/>
    <property type="match status" value="1"/>
</dbReference>
<evidence type="ECO:0000256" key="16">
    <source>
        <dbReference type="PIRSR" id="PIRSR622312-50"/>
    </source>
</evidence>
<dbReference type="GO" id="GO:0006260">
    <property type="term" value="P:DNA replication"/>
    <property type="evidence" value="ECO:0007669"/>
    <property type="project" value="UniProtKB-KW"/>
</dbReference>
<evidence type="ECO:0000256" key="12">
    <source>
        <dbReference type="ARBA" id="ARBA00023204"/>
    </source>
</evidence>
<organism evidence="20 21">
    <name type="scientific">Tigriopus californicus</name>
    <name type="common">Marine copepod</name>
    <dbReference type="NCBI Taxonomy" id="6832"/>
    <lineage>
        <taxon>Eukaryota</taxon>
        <taxon>Metazoa</taxon>
        <taxon>Ecdysozoa</taxon>
        <taxon>Arthropoda</taxon>
        <taxon>Crustacea</taxon>
        <taxon>Multicrustacea</taxon>
        <taxon>Hexanauplia</taxon>
        <taxon>Copepoda</taxon>
        <taxon>Harpacticoida</taxon>
        <taxon>Harpacticidae</taxon>
        <taxon>Tigriopus</taxon>
    </lineage>
</organism>
<protein>
    <recommendedName>
        <fullName evidence="17">DNA polymerase</fullName>
        <ecNumber evidence="17">2.7.7.7</ecNumber>
    </recommendedName>
</protein>
<evidence type="ECO:0000259" key="19">
    <source>
        <dbReference type="PROSITE" id="PS50172"/>
    </source>
</evidence>
<dbReference type="STRING" id="6832.A0A553NZ73"/>
<evidence type="ECO:0000256" key="4">
    <source>
        <dbReference type="ARBA" id="ARBA00022634"/>
    </source>
</evidence>
<evidence type="ECO:0000256" key="6">
    <source>
        <dbReference type="ARBA" id="ARBA00022695"/>
    </source>
</evidence>
<feature type="domain" description="BRCT" evidence="19">
    <location>
        <begin position="4"/>
        <end position="105"/>
    </location>
</feature>
<keyword evidence="7" id="KW-0235">DNA replication</keyword>
<feature type="compositionally biased region" description="Basic and acidic residues" evidence="18">
    <location>
        <begin position="121"/>
        <end position="130"/>
    </location>
</feature>
<keyword evidence="12 17" id="KW-0234">DNA repair</keyword>
<dbReference type="InterPro" id="IPR036420">
    <property type="entry name" value="BRCT_dom_sf"/>
</dbReference>
<proteinExistence type="inferred from homology"/>
<dbReference type="GO" id="GO:0046872">
    <property type="term" value="F:metal ion binding"/>
    <property type="evidence" value="ECO:0007669"/>
    <property type="project" value="UniProtKB-UniRule"/>
</dbReference>
<dbReference type="EC" id="2.7.7.7" evidence="17"/>
<dbReference type="GO" id="GO:0016829">
    <property type="term" value="F:lyase activity"/>
    <property type="evidence" value="ECO:0007669"/>
    <property type="project" value="UniProtKB-KW"/>
</dbReference>
<dbReference type="InterPro" id="IPR010996">
    <property type="entry name" value="HHH_MUS81"/>
</dbReference>
<keyword evidence="8" id="KW-0479">Metal-binding</keyword>
<keyword evidence="4" id="KW-0237">DNA synthesis</keyword>
<evidence type="ECO:0000256" key="7">
    <source>
        <dbReference type="ARBA" id="ARBA00022705"/>
    </source>
</evidence>
<dbReference type="AlphaFoldDB" id="A0A553NZ73"/>
<dbReference type="Proteomes" id="UP000318571">
    <property type="component" value="Chromosome 9"/>
</dbReference>